<dbReference type="GO" id="GO:0006508">
    <property type="term" value="P:proteolysis"/>
    <property type="evidence" value="ECO:0007669"/>
    <property type="project" value="UniProtKB-KW"/>
</dbReference>
<dbReference type="OrthoDB" id="9809379at2"/>
<evidence type="ECO:0000256" key="12">
    <source>
        <dbReference type="ARBA" id="ARBA00023136"/>
    </source>
</evidence>
<evidence type="ECO:0000256" key="1">
    <source>
        <dbReference type="ARBA" id="ARBA00004370"/>
    </source>
</evidence>
<feature type="active site" evidence="14">
    <location>
        <position position="468"/>
    </location>
</feature>
<feature type="region of interest" description="Disordered" evidence="16">
    <location>
        <begin position="1"/>
        <end position="47"/>
    </location>
</feature>
<dbReference type="InterPro" id="IPR027417">
    <property type="entry name" value="P-loop_NTPase"/>
</dbReference>
<reference evidence="18 19" key="1">
    <citation type="submission" date="2019-02" db="EMBL/GenBank/DDBJ databases">
        <title>Sequencing the genomes of 1000 actinobacteria strains.</title>
        <authorList>
            <person name="Klenk H.-P."/>
        </authorList>
    </citation>
    <scope>NUCLEOTIDE SEQUENCE [LARGE SCALE GENOMIC DNA]</scope>
    <source>
        <strain evidence="18 19">DSM 44509</strain>
    </source>
</reference>
<feature type="transmembrane region" description="Helical" evidence="14">
    <location>
        <begin position="150"/>
        <end position="174"/>
    </location>
</feature>
<protein>
    <recommendedName>
        <fullName evidence="14">ATP-dependent zinc metalloprotease FtsH</fullName>
        <ecNumber evidence="14">3.4.24.-</ecNumber>
    </recommendedName>
</protein>
<dbReference type="PANTHER" id="PTHR23076">
    <property type="entry name" value="METALLOPROTEASE M41 FTSH"/>
    <property type="match status" value="1"/>
</dbReference>
<dbReference type="SUPFAM" id="SSF140990">
    <property type="entry name" value="FtsH protease domain-like"/>
    <property type="match status" value="1"/>
</dbReference>
<dbReference type="Pfam" id="PF01434">
    <property type="entry name" value="Peptidase_M41"/>
    <property type="match status" value="1"/>
</dbReference>
<feature type="binding site" evidence="14">
    <location>
        <position position="541"/>
    </location>
    <ligand>
        <name>Zn(2+)</name>
        <dbReference type="ChEBI" id="CHEBI:29105"/>
        <note>catalytic</note>
    </ligand>
</feature>
<evidence type="ECO:0000313" key="19">
    <source>
        <dbReference type="Proteomes" id="UP000292507"/>
    </source>
</evidence>
<dbReference type="NCBIfam" id="TIGR01241">
    <property type="entry name" value="FtsH_fam"/>
    <property type="match status" value="1"/>
</dbReference>
<evidence type="ECO:0000256" key="4">
    <source>
        <dbReference type="ARBA" id="ARBA00022692"/>
    </source>
</evidence>
<evidence type="ECO:0000259" key="17">
    <source>
        <dbReference type="SMART" id="SM00382"/>
    </source>
</evidence>
<comment type="subunit">
    <text evidence="14">Homohexamer.</text>
</comment>
<evidence type="ECO:0000256" key="8">
    <source>
        <dbReference type="ARBA" id="ARBA00022833"/>
    </source>
</evidence>
<evidence type="ECO:0000256" key="14">
    <source>
        <dbReference type="HAMAP-Rule" id="MF_01458"/>
    </source>
</evidence>
<evidence type="ECO:0000313" key="18">
    <source>
        <dbReference type="EMBL" id="RZU33525.1"/>
    </source>
</evidence>
<dbReference type="PROSITE" id="PS00674">
    <property type="entry name" value="AAA"/>
    <property type="match status" value="1"/>
</dbReference>
<dbReference type="Gene3D" id="1.20.58.760">
    <property type="entry name" value="Peptidase M41"/>
    <property type="match status" value="1"/>
</dbReference>
<dbReference type="Pfam" id="PF00004">
    <property type="entry name" value="AAA"/>
    <property type="match status" value="1"/>
</dbReference>
<evidence type="ECO:0000256" key="13">
    <source>
        <dbReference type="ARBA" id="ARBA00061570"/>
    </source>
</evidence>
<dbReference type="InterPro" id="IPR037219">
    <property type="entry name" value="Peptidase_M41-like"/>
</dbReference>
<comment type="similarity">
    <text evidence="15">Belongs to the AAA ATPase family.</text>
</comment>
<dbReference type="Proteomes" id="UP000292507">
    <property type="component" value="Unassembled WGS sequence"/>
</dbReference>
<dbReference type="EMBL" id="SHKV01000001">
    <property type="protein sequence ID" value="RZU33525.1"/>
    <property type="molecule type" value="Genomic_DNA"/>
</dbReference>
<dbReference type="InterPro" id="IPR041569">
    <property type="entry name" value="AAA_lid_3"/>
</dbReference>
<dbReference type="GO" id="GO:0004222">
    <property type="term" value="F:metalloendopeptidase activity"/>
    <property type="evidence" value="ECO:0007669"/>
    <property type="project" value="InterPro"/>
</dbReference>
<dbReference type="HAMAP" id="MF_01458">
    <property type="entry name" value="FtsH"/>
    <property type="match status" value="1"/>
</dbReference>
<dbReference type="GO" id="GO:0008270">
    <property type="term" value="F:zinc ion binding"/>
    <property type="evidence" value="ECO:0007669"/>
    <property type="project" value="UniProtKB-UniRule"/>
</dbReference>
<dbReference type="Pfam" id="PF17862">
    <property type="entry name" value="AAA_lid_3"/>
    <property type="match status" value="1"/>
</dbReference>
<feature type="transmembrane region" description="Helical" evidence="14">
    <location>
        <begin position="51"/>
        <end position="73"/>
    </location>
</feature>
<dbReference type="InterPro" id="IPR003959">
    <property type="entry name" value="ATPase_AAA_core"/>
</dbReference>
<dbReference type="GO" id="GO:0030163">
    <property type="term" value="P:protein catabolic process"/>
    <property type="evidence" value="ECO:0007669"/>
    <property type="project" value="UniProtKB-UniRule"/>
</dbReference>
<keyword evidence="9 14" id="KW-0067">ATP-binding</keyword>
<keyword evidence="18" id="KW-0132">Cell division</keyword>
<dbReference type="GO" id="GO:0005886">
    <property type="term" value="C:plasma membrane"/>
    <property type="evidence" value="ECO:0007669"/>
    <property type="project" value="UniProtKB-SubCell"/>
</dbReference>
<comment type="similarity">
    <text evidence="2 14">In the C-terminal section; belongs to the peptidase M41 family.</text>
</comment>
<keyword evidence="10 14" id="KW-1133">Transmembrane helix</keyword>
<evidence type="ECO:0000256" key="5">
    <source>
        <dbReference type="ARBA" id="ARBA00022723"/>
    </source>
</evidence>
<dbReference type="SMART" id="SM00382">
    <property type="entry name" value="AAA"/>
    <property type="match status" value="1"/>
</dbReference>
<dbReference type="SUPFAM" id="SSF52540">
    <property type="entry name" value="P-loop containing nucleoside triphosphate hydrolases"/>
    <property type="match status" value="1"/>
</dbReference>
<dbReference type="InterPro" id="IPR003593">
    <property type="entry name" value="AAA+_ATPase"/>
</dbReference>
<dbReference type="GO" id="GO:0005524">
    <property type="term" value="F:ATP binding"/>
    <property type="evidence" value="ECO:0007669"/>
    <property type="project" value="UniProtKB-UniRule"/>
</dbReference>
<keyword evidence="14" id="KW-1003">Cell membrane</keyword>
<evidence type="ECO:0000256" key="10">
    <source>
        <dbReference type="ARBA" id="ARBA00022989"/>
    </source>
</evidence>
<dbReference type="InterPro" id="IPR003960">
    <property type="entry name" value="ATPase_AAA_CS"/>
</dbReference>
<dbReference type="EC" id="3.4.24.-" evidence="14"/>
<dbReference type="GO" id="GO:0016887">
    <property type="term" value="F:ATP hydrolysis activity"/>
    <property type="evidence" value="ECO:0007669"/>
    <property type="project" value="UniProtKB-UniRule"/>
</dbReference>
<dbReference type="CDD" id="cd19501">
    <property type="entry name" value="RecA-like_FtsH"/>
    <property type="match status" value="1"/>
</dbReference>
<dbReference type="InterPro" id="IPR005936">
    <property type="entry name" value="FtsH"/>
</dbReference>
<dbReference type="InterPro" id="IPR000642">
    <property type="entry name" value="Peptidase_M41"/>
</dbReference>
<evidence type="ECO:0000256" key="9">
    <source>
        <dbReference type="ARBA" id="ARBA00022840"/>
    </source>
</evidence>
<evidence type="ECO:0000256" key="16">
    <source>
        <dbReference type="SAM" id="MobiDB-lite"/>
    </source>
</evidence>
<comment type="function">
    <text evidence="14">Acts as a processive, ATP-dependent zinc metallopeptidase for both cytoplasmic and membrane proteins. Plays a role in the quality control of integral membrane proteins.</text>
</comment>
<keyword evidence="6 14" id="KW-0547">Nucleotide-binding</keyword>
<keyword evidence="4 14" id="KW-0812">Transmembrane</keyword>
<organism evidence="18 19">
    <name type="scientific">Blastococcus saxobsidens</name>
    <dbReference type="NCBI Taxonomy" id="138336"/>
    <lineage>
        <taxon>Bacteria</taxon>
        <taxon>Bacillati</taxon>
        <taxon>Actinomycetota</taxon>
        <taxon>Actinomycetes</taxon>
        <taxon>Geodermatophilales</taxon>
        <taxon>Geodermatophilaceae</taxon>
        <taxon>Blastococcus</taxon>
    </lineage>
</organism>
<feature type="domain" description="AAA+ ATPase" evidence="17">
    <location>
        <begin position="237"/>
        <end position="376"/>
    </location>
</feature>
<dbReference type="FunFam" id="1.10.8.60:FF:000001">
    <property type="entry name" value="ATP-dependent zinc metalloprotease FtsH"/>
    <property type="match status" value="1"/>
</dbReference>
<feature type="compositionally biased region" description="Low complexity" evidence="16">
    <location>
        <begin position="34"/>
        <end position="47"/>
    </location>
</feature>
<evidence type="ECO:0000256" key="7">
    <source>
        <dbReference type="ARBA" id="ARBA00022801"/>
    </source>
</evidence>
<comment type="cofactor">
    <cofactor evidence="14">
        <name>Zn(2+)</name>
        <dbReference type="ChEBI" id="CHEBI:29105"/>
    </cofactor>
    <text evidence="14">Binds 1 zinc ion per subunit.</text>
</comment>
<dbReference type="Gene3D" id="1.10.8.60">
    <property type="match status" value="1"/>
</dbReference>
<feature type="binding site" evidence="14">
    <location>
        <begin position="245"/>
        <end position="252"/>
    </location>
    <ligand>
        <name>ATP</name>
        <dbReference type="ChEBI" id="CHEBI:30616"/>
    </ligand>
</feature>
<evidence type="ECO:0000256" key="11">
    <source>
        <dbReference type="ARBA" id="ARBA00023049"/>
    </source>
</evidence>
<evidence type="ECO:0000256" key="15">
    <source>
        <dbReference type="RuleBase" id="RU003651"/>
    </source>
</evidence>
<dbReference type="FunFam" id="3.40.50.300:FF:000001">
    <property type="entry name" value="ATP-dependent zinc metalloprotease FtsH"/>
    <property type="match status" value="1"/>
</dbReference>
<dbReference type="GO" id="GO:0004176">
    <property type="term" value="F:ATP-dependent peptidase activity"/>
    <property type="evidence" value="ECO:0007669"/>
    <property type="project" value="InterPro"/>
</dbReference>
<dbReference type="AlphaFoldDB" id="A0A4Q7YBL1"/>
<keyword evidence="18" id="KW-0131">Cell cycle</keyword>
<accession>A0A4Q7YBL1</accession>
<name>A0A4Q7YBL1_9ACTN</name>
<keyword evidence="19" id="KW-1185">Reference proteome</keyword>
<feature type="binding site" evidence="14">
    <location>
        <position position="471"/>
    </location>
    <ligand>
        <name>Zn(2+)</name>
        <dbReference type="ChEBI" id="CHEBI:29105"/>
        <note>catalytic</note>
    </ligand>
</feature>
<sequence length="648" mass="67510">MTDTLTQTAPDTDGRAAAHRSGRRAARGGRRTARQSPARPRASLPRPSPRGWLVAAVALLLLAFAGALAHLSADTPGREVTLDGLAELTADDDVARATFLDEDARIVGTTSGGERFWVAYPASDSATSMLLQELTGSGAEVSVDGQSSKAVVRIVATGLLPLMILAALFGLFFVGGRDGASDIRGFGTMGRRGGGRATPPQVTFADVAGADEAVTELREVVEYLNHPERYAALGASPPKGVLLFGPPGTGKTLIARATAGEAGVPFFSVAGAEFVESLVGVGAARIRDLFATVRAVAPAIVFIDELDAAGRRRGGAETGGSEEREQTLNQLLVELDGFAASSGIVVMGATNRPDILDPALLRPGRFDRHVTVDHPDRASREKILQVHSRGKPLGPDVDLPTLARRTPGFTGADLANVVNEAALLTIRAGRTLIGMPELVEAIERVLGGPQRRGRILGEEVRRRIAVHEAGHAVVATAMGEEVHRVSVVARGSGLGAVSLTGGDEAVLLTAPEIADRLTVAMSGRAAEELVLGSASTGSEGDLERATGVARDMVTRYGMSPTVGRVRLTGTAADVFLGGGAATTEMSEALRRRVEEETARLVDLGFERAGDVLATHRAAVDALVGALLADESLEGPALERHLHAVATPR</sequence>
<feature type="compositionally biased region" description="Polar residues" evidence="16">
    <location>
        <begin position="1"/>
        <end position="10"/>
    </location>
</feature>
<dbReference type="PANTHER" id="PTHR23076:SF97">
    <property type="entry name" value="ATP-DEPENDENT ZINC METALLOPROTEASE YME1L1"/>
    <property type="match status" value="1"/>
</dbReference>
<comment type="subcellular location">
    <subcellularLocation>
        <location evidence="14">Cell membrane</location>
        <topology evidence="14">Multi-pass membrane protein</topology>
        <orientation evidence="14">Cytoplasmic side</orientation>
    </subcellularLocation>
    <subcellularLocation>
        <location evidence="1">Membrane</location>
    </subcellularLocation>
</comment>
<comment type="similarity">
    <text evidence="13 14">In the central section; belongs to the AAA ATPase family.</text>
</comment>
<feature type="compositionally biased region" description="Basic residues" evidence="16">
    <location>
        <begin position="17"/>
        <end position="33"/>
    </location>
</feature>
<keyword evidence="8 14" id="KW-0862">Zinc</keyword>
<dbReference type="Gene3D" id="3.40.50.300">
    <property type="entry name" value="P-loop containing nucleotide triphosphate hydrolases"/>
    <property type="match status" value="1"/>
</dbReference>
<gene>
    <name evidence="14" type="primary">ftsH</name>
    <name evidence="18" type="ORF">BKA19_3257</name>
</gene>
<keyword evidence="11 14" id="KW-0482">Metalloprotease</keyword>
<keyword evidence="5 14" id="KW-0479">Metal-binding</keyword>
<keyword evidence="3 14" id="KW-0645">Protease</keyword>
<keyword evidence="12 14" id="KW-0472">Membrane</keyword>
<feature type="binding site" evidence="14">
    <location>
        <position position="467"/>
    </location>
    <ligand>
        <name>Zn(2+)</name>
        <dbReference type="ChEBI" id="CHEBI:29105"/>
        <note>catalytic</note>
    </ligand>
</feature>
<evidence type="ECO:0000256" key="3">
    <source>
        <dbReference type="ARBA" id="ARBA00022670"/>
    </source>
</evidence>
<comment type="caution">
    <text evidence="18">The sequence shown here is derived from an EMBL/GenBank/DDBJ whole genome shotgun (WGS) entry which is preliminary data.</text>
</comment>
<dbReference type="GO" id="GO:0051301">
    <property type="term" value="P:cell division"/>
    <property type="evidence" value="ECO:0007669"/>
    <property type="project" value="UniProtKB-KW"/>
</dbReference>
<keyword evidence="7 14" id="KW-0378">Hydrolase</keyword>
<evidence type="ECO:0000256" key="6">
    <source>
        <dbReference type="ARBA" id="ARBA00022741"/>
    </source>
</evidence>
<evidence type="ECO:0000256" key="2">
    <source>
        <dbReference type="ARBA" id="ARBA00010044"/>
    </source>
</evidence>
<proteinExistence type="inferred from homology"/>